<dbReference type="AlphaFoldDB" id="A0A0A3Y4K7"/>
<dbReference type="EMBL" id="JRPN01000005">
    <property type="protein sequence ID" value="KGT80326.1"/>
    <property type="molecule type" value="Genomic_DNA"/>
</dbReference>
<comment type="caution">
    <text evidence="1">The sequence shown here is derived from an EMBL/GenBank/DDBJ whole genome shotgun (WGS) entry which is preliminary data.</text>
</comment>
<accession>A0A0A3Y4K7</accession>
<gene>
    <name evidence="1" type="ORF">MA20_08945</name>
</gene>
<sequence length="55" mass="6740">MTESTQQQADRRNRLLQAATQEMIKFEQKENEFRRRDREERAAELRLPLDKINLH</sequence>
<protein>
    <submittedName>
        <fullName evidence="1">Uncharacterized protein</fullName>
    </submittedName>
</protein>
<proteinExistence type="predicted"/>
<evidence type="ECO:0000313" key="1">
    <source>
        <dbReference type="EMBL" id="KGT80326.1"/>
    </source>
</evidence>
<dbReference type="RefSeq" id="WP_196236561.1">
    <property type="nucleotide sequence ID" value="NZ_JANUDC010000001.1"/>
</dbReference>
<dbReference type="Proteomes" id="UP000030377">
    <property type="component" value="Unassembled WGS sequence"/>
</dbReference>
<organism evidence="1 2">
    <name type="scientific">Bradyrhizobium japonicum</name>
    <dbReference type="NCBI Taxonomy" id="375"/>
    <lineage>
        <taxon>Bacteria</taxon>
        <taxon>Pseudomonadati</taxon>
        <taxon>Pseudomonadota</taxon>
        <taxon>Alphaproteobacteria</taxon>
        <taxon>Hyphomicrobiales</taxon>
        <taxon>Nitrobacteraceae</taxon>
        <taxon>Bradyrhizobium</taxon>
    </lineage>
</organism>
<name>A0A0A3Y4K7_BRAJP</name>
<reference evidence="1 2" key="1">
    <citation type="submission" date="2014-09" db="EMBL/GenBank/DDBJ databases">
        <title>Draft genome of Bradyrhizobium japonicum Is-34.</title>
        <authorList>
            <person name="Tsurumaru H."/>
            <person name="Yamakawa T."/>
            <person name="Hashimoto S."/>
            <person name="Okizaki K."/>
            <person name="Kanesaki Y."/>
            <person name="Yoshikawa H."/>
            <person name="Yajima S."/>
        </authorList>
    </citation>
    <scope>NUCLEOTIDE SEQUENCE [LARGE SCALE GENOMIC DNA]</scope>
    <source>
        <strain evidence="1 2">Is-34</strain>
    </source>
</reference>
<evidence type="ECO:0000313" key="2">
    <source>
        <dbReference type="Proteomes" id="UP000030377"/>
    </source>
</evidence>